<dbReference type="HOGENOM" id="CLU_048953_9_0_5"/>
<dbReference type="InterPro" id="IPR008775">
    <property type="entry name" value="Phytyl_CoA_dOase-like"/>
</dbReference>
<accession>M9R5M7</accession>
<name>M9R5M7_9RHOB</name>
<dbReference type="SUPFAM" id="SSF51197">
    <property type="entry name" value="Clavaminate synthase-like"/>
    <property type="match status" value="1"/>
</dbReference>
<dbReference type="OrthoDB" id="9791262at2"/>
<dbReference type="InterPro" id="IPR005123">
    <property type="entry name" value="Oxoglu/Fe-dep_dioxygenase_dom"/>
</dbReference>
<dbReference type="GO" id="GO:0005506">
    <property type="term" value="F:iron ion binding"/>
    <property type="evidence" value="ECO:0007669"/>
    <property type="project" value="UniProtKB-ARBA"/>
</dbReference>
<dbReference type="STRING" id="391626.OAN307_c18510"/>
<gene>
    <name evidence="4" type="ORF">OAN307_c18510</name>
</gene>
<dbReference type="eggNOG" id="COG5285">
    <property type="taxonomic scope" value="Bacteria"/>
</dbReference>
<dbReference type="PROSITE" id="PS51471">
    <property type="entry name" value="FE2OG_OXY"/>
    <property type="match status" value="1"/>
</dbReference>
<evidence type="ECO:0000313" key="4">
    <source>
        <dbReference type="EMBL" id="AGI67507.1"/>
    </source>
</evidence>
<keyword evidence="2" id="KW-0408">Iron</keyword>
<organism evidence="4 5">
    <name type="scientific">Octadecabacter antarcticus 307</name>
    <dbReference type="NCBI Taxonomy" id="391626"/>
    <lineage>
        <taxon>Bacteria</taxon>
        <taxon>Pseudomonadati</taxon>
        <taxon>Pseudomonadota</taxon>
        <taxon>Alphaproteobacteria</taxon>
        <taxon>Rhodobacterales</taxon>
        <taxon>Roseobacteraceae</taxon>
        <taxon>Octadecabacter</taxon>
    </lineage>
</organism>
<dbReference type="Pfam" id="PF05721">
    <property type="entry name" value="PhyH"/>
    <property type="match status" value="1"/>
</dbReference>
<comment type="cofactor">
    <cofactor evidence="1">
        <name>Fe(2+)</name>
        <dbReference type="ChEBI" id="CHEBI:29033"/>
    </cofactor>
</comment>
<comment type="similarity">
    <text evidence="2">Belongs to the iron/ascorbate-dependent oxidoreductase family.</text>
</comment>
<evidence type="ECO:0000313" key="5">
    <source>
        <dbReference type="Proteomes" id="UP000005307"/>
    </source>
</evidence>
<dbReference type="Proteomes" id="UP000005307">
    <property type="component" value="Chromosome"/>
</dbReference>
<dbReference type="AlphaFoldDB" id="M9R5M7"/>
<protein>
    <submittedName>
        <fullName evidence="4">Putative phytanoyl-CoA dioxygenase family protein</fullName>
    </submittedName>
</protein>
<dbReference type="PANTHER" id="PTHR20883">
    <property type="entry name" value="PHYTANOYL-COA DIOXYGENASE DOMAIN CONTAINING 1"/>
    <property type="match status" value="1"/>
</dbReference>
<evidence type="ECO:0000256" key="1">
    <source>
        <dbReference type="ARBA" id="ARBA00001954"/>
    </source>
</evidence>
<dbReference type="KEGG" id="oat:OAN307_c18510"/>
<reference evidence="4 5" key="1">
    <citation type="journal article" date="2013" name="PLoS ONE">
        <title>Poles Apart: Arctic and Antarctic Octadecabacter strains Share High Genome Plasticity and a New Type of Xanthorhodopsin.</title>
        <authorList>
            <person name="Vollmers J."/>
            <person name="Voget S."/>
            <person name="Dietrich S."/>
            <person name="Gollnow K."/>
            <person name="Smits M."/>
            <person name="Meyer K."/>
            <person name="Brinkhoff T."/>
            <person name="Simon M."/>
            <person name="Daniel R."/>
        </authorList>
    </citation>
    <scope>NUCLEOTIDE SEQUENCE [LARGE SCALE GENOMIC DNA]</scope>
    <source>
        <strain evidence="4 5">307</strain>
    </source>
</reference>
<evidence type="ECO:0000259" key="3">
    <source>
        <dbReference type="PROSITE" id="PS51471"/>
    </source>
</evidence>
<dbReference type="RefSeq" id="WP_015499535.1">
    <property type="nucleotide sequence ID" value="NC_020911.1"/>
</dbReference>
<feature type="domain" description="Fe2OG dioxygenase" evidence="3">
    <location>
        <begin position="77"/>
        <end position="214"/>
    </location>
</feature>
<keyword evidence="2" id="KW-0560">Oxidoreductase</keyword>
<dbReference type="GO" id="GO:0016706">
    <property type="term" value="F:2-oxoglutarate-dependent dioxygenase activity"/>
    <property type="evidence" value="ECO:0007669"/>
    <property type="project" value="UniProtKB-ARBA"/>
</dbReference>
<dbReference type="EMBL" id="CP003740">
    <property type="protein sequence ID" value="AGI67507.1"/>
    <property type="molecule type" value="Genomic_DNA"/>
</dbReference>
<evidence type="ECO:0000256" key="2">
    <source>
        <dbReference type="RuleBase" id="RU003682"/>
    </source>
</evidence>
<sequence length="266" mass="28774">MSLSNLDAPHVAENFLAHRFYAPVPILTQEEATEVVNAFQQFELDSLAHLGKVHRFKAHLLSPDLARIATHPRVLAVATAILGPDVLLWSSDFFVKPGGSTGYVSWHQDSTHAGLDPTDDIVNLWLALTPSKSASGCLRVIAGTHDAGQLTHTNKEDADNMLFFGQTVDVESDSVALPLEAGEASLHSMRIVHGSEPNRSDGPRIGMVLRFIHPSVRQTKARDSATLVAGVDAFNHFDHEPIPTSHFASDAIAAFKDAIRRPSGLG</sequence>
<keyword evidence="2" id="KW-0479">Metal-binding</keyword>
<keyword evidence="5" id="KW-1185">Reference proteome</keyword>
<dbReference type="Gene3D" id="2.60.120.620">
    <property type="entry name" value="q2cbj1_9rhob like domain"/>
    <property type="match status" value="1"/>
</dbReference>
<keyword evidence="4" id="KW-0223">Dioxygenase</keyword>
<dbReference type="PANTHER" id="PTHR20883:SF48">
    <property type="entry name" value="ECTOINE DIOXYGENASE"/>
    <property type="match status" value="1"/>
</dbReference>
<proteinExistence type="inferred from homology"/>